<keyword evidence="2" id="KW-0472">Membrane</keyword>
<dbReference type="OrthoDB" id="9770517at2"/>
<dbReference type="Gene3D" id="2.20.200.10">
    <property type="entry name" value="Outer membrane efflux proteins (OEP)"/>
    <property type="match status" value="1"/>
</dbReference>
<dbReference type="InterPro" id="IPR010131">
    <property type="entry name" value="MdtP/NodT-like"/>
</dbReference>
<keyword evidence="2" id="KW-0812">Transmembrane</keyword>
<dbReference type="Proteomes" id="UP000244248">
    <property type="component" value="Unassembled WGS sequence"/>
</dbReference>
<evidence type="ECO:0000256" key="3">
    <source>
        <dbReference type="SAM" id="Coils"/>
    </source>
</evidence>
<name>A0A2T5MBL7_9GAMM</name>
<dbReference type="SUPFAM" id="SSF56954">
    <property type="entry name" value="Outer membrane efflux proteins (OEP)"/>
    <property type="match status" value="1"/>
</dbReference>
<dbReference type="NCBIfam" id="TIGR01845">
    <property type="entry name" value="outer_NodT"/>
    <property type="match status" value="1"/>
</dbReference>
<dbReference type="GO" id="GO:0015562">
    <property type="term" value="F:efflux transmembrane transporter activity"/>
    <property type="evidence" value="ECO:0007669"/>
    <property type="project" value="InterPro"/>
</dbReference>
<dbReference type="GO" id="GO:0009279">
    <property type="term" value="C:cell outer membrane"/>
    <property type="evidence" value="ECO:0007669"/>
    <property type="project" value="UniProtKB-SubCell"/>
</dbReference>
<keyword evidence="5" id="KW-1185">Reference proteome</keyword>
<keyword evidence="2" id="KW-0732">Signal</keyword>
<dbReference type="RefSeq" id="WP_107941648.1">
    <property type="nucleotide sequence ID" value="NZ_QANS01000008.1"/>
</dbReference>
<feature type="chain" id="PRO_5015367782" evidence="2">
    <location>
        <begin position="23"/>
        <end position="476"/>
    </location>
</feature>
<dbReference type="AlphaFoldDB" id="A0A2T5MBL7"/>
<dbReference type="Pfam" id="PF02321">
    <property type="entry name" value="OEP"/>
    <property type="match status" value="2"/>
</dbReference>
<feature type="signal peptide" evidence="2">
    <location>
        <begin position="1"/>
        <end position="22"/>
    </location>
</feature>
<evidence type="ECO:0000256" key="1">
    <source>
        <dbReference type="ARBA" id="ARBA00007613"/>
    </source>
</evidence>
<sequence length="476" mass="50570">MKHLDLKPLLLGLLASSLTACAIGPDYKKPDAPIAPAYKEAGDWLSATPSDEAQRGPWWEVFQDQQLNDLEQQVNISNQTLAQAEAQYRQATALLRQTRAGFLPEVSVGGSAQRSGDGGGSTAVVGNRYSLSADASWELDLWGRVRRSVEASAANAKASAADLASVRLSTQAQLAQTYFQLRVTDEQKRLLDDTVSGFERSMQLTQNQYNVGVAAKSDVVQAQAQLKSAQAQAIDVSIQRAQLEHALAVLVGKTPAEFSIAPAPLLAVIPPATPPGVPSTLLERRPDIASAERRMASANAQIGVAKAAYFPSLTISASGGFQSSSFSDWISLPSRFWSVGPSAAMTLFSGGARSAQTDQAIAAYDQNVAAYRQTVLGAFQEVEDNLVALHLLEQQAQVQNEAVIAAQQSATIATNQYKAGTVSYLNVVSAQNTAYSNQRSALTILNSRLAASVALIKALGGGWHADDDSAKPVETK</sequence>
<evidence type="ECO:0000256" key="2">
    <source>
        <dbReference type="RuleBase" id="RU362097"/>
    </source>
</evidence>
<gene>
    <name evidence="4" type="ORF">CJD38_17340</name>
</gene>
<comment type="caution">
    <text evidence="4">The sequence shown here is derived from an EMBL/GenBank/DDBJ whole genome shotgun (WGS) entry which is preliminary data.</text>
</comment>
<keyword evidence="2" id="KW-0449">Lipoprotein</keyword>
<comment type="similarity">
    <text evidence="1 2">Belongs to the outer membrane factor (OMF) (TC 1.B.17) family.</text>
</comment>
<dbReference type="InterPro" id="IPR003423">
    <property type="entry name" value="OMP_efflux"/>
</dbReference>
<keyword evidence="3" id="KW-0175">Coiled coil</keyword>
<feature type="coiled-coil region" evidence="3">
    <location>
        <begin position="67"/>
        <end position="101"/>
    </location>
</feature>
<organism evidence="4 5">
    <name type="scientific">Stenotrophobium rhamnosiphilum</name>
    <dbReference type="NCBI Taxonomy" id="2029166"/>
    <lineage>
        <taxon>Bacteria</taxon>
        <taxon>Pseudomonadati</taxon>
        <taxon>Pseudomonadota</taxon>
        <taxon>Gammaproteobacteria</taxon>
        <taxon>Nevskiales</taxon>
        <taxon>Nevskiaceae</taxon>
        <taxon>Stenotrophobium</taxon>
    </lineage>
</organism>
<protein>
    <submittedName>
        <fullName evidence="4">RND transporter</fullName>
    </submittedName>
</protein>
<proteinExistence type="inferred from homology"/>
<accession>A0A2T5MBL7</accession>
<dbReference type="PANTHER" id="PTHR30203:SF33">
    <property type="entry name" value="BLR4455 PROTEIN"/>
    <property type="match status" value="1"/>
</dbReference>
<reference evidence="4 5" key="1">
    <citation type="submission" date="2018-04" db="EMBL/GenBank/DDBJ databases">
        <title>Novel species isolated from glacier.</title>
        <authorList>
            <person name="Liu Q."/>
            <person name="Xin Y.-H."/>
        </authorList>
    </citation>
    <scope>NUCLEOTIDE SEQUENCE [LARGE SCALE GENOMIC DNA]</scope>
    <source>
        <strain evidence="4 5">GT1R17</strain>
    </source>
</reference>
<keyword evidence="2" id="KW-0564">Palmitate</keyword>
<dbReference type="Gene3D" id="1.20.1600.10">
    <property type="entry name" value="Outer membrane efflux proteins (OEP)"/>
    <property type="match status" value="1"/>
</dbReference>
<keyword evidence="2" id="KW-1134">Transmembrane beta strand</keyword>
<dbReference type="EMBL" id="QANS01000008">
    <property type="protein sequence ID" value="PTU29117.1"/>
    <property type="molecule type" value="Genomic_DNA"/>
</dbReference>
<comment type="subcellular location">
    <subcellularLocation>
        <location evidence="2">Cell outer membrane</location>
        <topology evidence="2">Lipid-anchor</topology>
    </subcellularLocation>
</comment>
<evidence type="ECO:0000313" key="5">
    <source>
        <dbReference type="Proteomes" id="UP000244248"/>
    </source>
</evidence>
<dbReference type="PANTHER" id="PTHR30203">
    <property type="entry name" value="OUTER MEMBRANE CATION EFFLUX PROTEIN"/>
    <property type="match status" value="1"/>
</dbReference>
<evidence type="ECO:0000313" key="4">
    <source>
        <dbReference type="EMBL" id="PTU29117.1"/>
    </source>
</evidence>
<dbReference type="PROSITE" id="PS51257">
    <property type="entry name" value="PROKAR_LIPOPROTEIN"/>
    <property type="match status" value="1"/>
</dbReference>